<evidence type="ECO:0000313" key="2">
    <source>
        <dbReference type="EMBL" id="RCH79642.1"/>
    </source>
</evidence>
<keyword evidence="3" id="KW-1185">Reference proteome</keyword>
<evidence type="ECO:0000256" key="1">
    <source>
        <dbReference type="SAM" id="MobiDB-lite"/>
    </source>
</evidence>
<sequence length="138" mass="15827">NIPMSPIIIRGPYNKSHSYLTANQTNDVYSLFEKFQVIRIIISLNSCALVPTMTRSLRLMRLIFSLKALNRPPHRPNLCIFLIRNLKNFLDLSNSRLQQRLTSSSNYRTPSKSSPLSSTKPKRKSSTLQQKSTLCNNM</sequence>
<name>A0A367IPR3_RHIST</name>
<dbReference type="EMBL" id="PJQM01006458">
    <property type="protein sequence ID" value="RCH79642.1"/>
    <property type="molecule type" value="Genomic_DNA"/>
</dbReference>
<dbReference type="AlphaFoldDB" id="A0A367IPR3"/>
<protein>
    <submittedName>
        <fullName evidence="2">Uncharacterized protein</fullName>
    </submittedName>
</protein>
<evidence type="ECO:0000313" key="3">
    <source>
        <dbReference type="Proteomes" id="UP000253551"/>
    </source>
</evidence>
<feature type="non-terminal residue" evidence="2">
    <location>
        <position position="1"/>
    </location>
</feature>
<gene>
    <name evidence="2" type="ORF">CU098_003756</name>
</gene>
<feature type="region of interest" description="Disordered" evidence="1">
    <location>
        <begin position="100"/>
        <end position="138"/>
    </location>
</feature>
<proteinExistence type="predicted"/>
<reference evidence="2 3" key="1">
    <citation type="journal article" date="2018" name="G3 (Bethesda)">
        <title>Phylogenetic and Phylogenomic Definition of Rhizopus Species.</title>
        <authorList>
            <person name="Gryganskyi A.P."/>
            <person name="Golan J."/>
            <person name="Dolatabadi S."/>
            <person name="Mondo S."/>
            <person name="Robb S."/>
            <person name="Idnurm A."/>
            <person name="Muszewska A."/>
            <person name="Steczkiewicz K."/>
            <person name="Masonjones S."/>
            <person name="Liao H.L."/>
            <person name="Gajdeczka M.T."/>
            <person name="Anike F."/>
            <person name="Vuek A."/>
            <person name="Anishchenko I.M."/>
            <person name="Voigt K."/>
            <person name="de Hoog G.S."/>
            <person name="Smith M.E."/>
            <person name="Heitman J."/>
            <person name="Vilgalys R."/>
            <person name="Stajich J.E."/>
        </authorList>
    </citation>
    <scope>NUCLEOTIDE SEQUENCE [LARGE SCALE GENOMIC DNA]</scope>
    <source>
        <strain evidence="2 3">LSU 92-RS-03</strain>
    </source>
</reference>
<accession>A0A367IPR3</accession>
<feature type="compositionally biased region" description="Polar residues" evidence="1">
    <location>
        <begin position="129"/>
        <end position="138"/>
    </location>
</feature>
<dbReference type="Proteomes" id="UP000253551">
    <property type="component" value="Unassembled WGS sequence"/>
</dbReference>
<organism evidence="2 3">
    <name type="scientific">Rhizopus stolonifer</name>
    <name type="common">Rhizopus nigricans</name>
    <dbReference type="NCBI Taxonomy" id="4846"/>
    <lineage>
        <taxon>Eukaryota</taxon>
        <taxon>Fungi</taxon>
        <taxon>Fungi incertae sedis</taxon>
        <taxon>Mucoromycota</taxon>
        <taxon>Mucoromycotina</taxon>
        <taxon>Mucoromycetes</taxon>
        <taxon>Mucorales</taxon>
        <taxon>Mucorineae</taxon>
        <taxon>Rhizopodaceae</taxon>
        <taxon>Rhizopus</taxon>
    </lineage>
</organism>
<feature type="compositionally biased region" description="Low complexity" evidence="1">
    <location>
        <begin position="108"/>
        <end position="119"/>
    </location>
</feature>
<comment type="caution">
    <text evidence="2">The sequence shown here is derived from an EMBL/GenBank/DDBJ whole genome shotgun (WGS) entry which is preliminary data.</text>
</comment>